<dbReference type="NCBIfam" id="TIGR02122">
    <property type="entry name" value="TRAP_TAXI"/>
    <property type="match status" value="1"/>
</dbReference>
<reference evidence="2 3" key="1">
    <citation type="submission" date="2019-11" db="EMBL/GenBank/DDBJ databases">
        <authorList>
            <person name="Dong K."/>
        </authorList>
    </citation>
    <scope>NUCLEOTIDE SEQUENCE [LARGE SCALE GENOMIC DNA]</scope>
    <source>
        <strain evidence="2 3">DK608</strain>
    </source>
</reference>
<dbReference type="Pfam" id="PF16868">
    <property type="entry name" value="NMT1_3"/>
    <property type="match status" value="1"/>
</dbReference>
<protein>
    <submittedName>
        <fullName evidence="2">TAXI family TRAP transporter solute-binding subunit</fullName>
    </submittedName>
</protein>
<dbReference type="CDD" id="cd13520">
    <property type="entry name" value="PBP2_TAXI_TRAP"/>
    <property type="match status" value="1"/>
</dbReference>
<dbReference type="InterPro" id="IPR011852">
    <property type="entry name" value="TRAP_TAXI"/>
</dbReference>
<comment type="caution">
    <text evidence="2">The sequence shown here is derived from an EMBL/GenBank/DDBJ whole genome shotgun (WGS) entry which is preliminary data.</text>
</comment>
<organism evidence="2 3">
    <name type="scientific">Paracoccus shanxieyensis</name>
    <dbReference type="NCBI Taxonomy" id="2675752"/>
    <lineage>
        <taxon>Bacteria</taxon>
        <taxon>Pseudomonadati</taxon>
        <taxon>Pseudomonadota</taxon>
        <taxon>Alphaproteobacteria</taxon>
        <taxon>Rhodobacterales</taxon>
        <taxon>Paracoccaceae</taxon>
        <taxon>Paracoccus</taxon>
    </lineage>
</organism>
<name>A0A6L6J0T9_9RHOB</name>
<dbReference type="RefSeq" id="WP_155046080.1">
    <property type="nucleotide sequence ID" value="NZ_WMIH01000029.1"/>
</dbReference>
<keyword evidence="1" id="KW-0732">Signal</keyword>
<feature type="chain" id="PRO_5026688497" evidence="1">
    <location>
        <begin position="25"/>
        <end position="332"/>
    </location>
</feature>
<proteinExistence type="predicted"/>
<evidence type="ECO:0000313" key="3">
    <source>
        <dbReference type="Proteomes" id="UP000478740"/>
    </source>
</evidence>
<keyword evidence="3" id="KW-1185">Reference proteome</keyword>
<accession>A0A6L6J0T9</accession>
<gene>
    <name evidence="2" type="ORF">GL284_19080</name>
</gene>
<dbReference type="AlphaFoldDB" id="A0A6L6J0T9"/>
<feature type="signal peptide" evidence="1">
    <location>
        <begin position="1"/>
        <end position="24"/>
    </location>
</feature>
<dbReference type="Gene3D" id="3.40.190.10">
    <property type="entry name" value="Periplasmic binding protein-like II"/>
    <property type="match status" value="2"/>
</dbReference>
<dbReference type="Proteomes" id="UP000478740">
    <property type="component" value="Unassembled WGS sequence"/>
</dbReference>
<dbReference type="PANTHER" id="PTHR42941">
    <property type="entry name" value="SLL1037 PROTEIN"/>
    <property type="match status" value="1"/>
</dbReference>
<dbReference type="EMBL" id="WMII01000029">
    <property type="protein sequence ID" value="MTH66365.1"/>
    <property type="molecule type" value="Genomic_DNA"/>
</dbReference>
<evidence type="ECO:0000313" key="2">
    <source>
        <dbReference type="EMBL" id="MTH66365.1"/>
    </source>
</evidence>
<sequence>MIISRRAFGLGGAVLLGWPAAGHAQQPVFFRIGTGATGGNYYPIGSLVATAISQPPGSRDCADCGVPGLVASAITTDGSVANAAAVQSGALESGFVQGDVAAFAYSGTEMWHDRPPAQDLRAIANLYPDTIHVVADASAGIATIADLRGKRVAMGERFSGTRVDANLILAAAGLDESQIDAQQMSIDAAADALGAGKLDALFFSAGHPAVVLARLASQRDIAFIPIDGTLRDRILAAHSFFLPQRIAAGTYQDQSVAVETISVGAQWLTSARQSDELIYQITRALWRDRSQTLLAAAFGGAAIIRRENALSGLTIPLHPGAARFYRETGLLR</sequence>
<evidence type="ECO:0000256" key="1">
    <source>
        <dbReference type="SAM" id="SignalP"/>
    </source>
</evidence>
<dbReference type="SUPFAM" id="SSF53850">
    <property type="entry name" value="Periplasmic binding protein-like II"/>
    <property type="match status" value="1"/>
</dbReference>
<dbReference type="PANTHER" id="PTHR42941:SF1">
    <property type="entry name" value="SLL1037 PROTEIN"/>
    <property type="match status" value="1"/>
</dbReference>